<dbReference type="GO" id="GO:0005886">
    <property type="term" value="C:plasma membrane"/>
    <property type="evidence" value="ECO:0007669"/>
    <property type="project" value="TreeGrafter"/>
</dbReference>
<dbReference type="InterPro" id="IPR027483">
    <property type="entry name" value="PInositol-4-P-4/5-kinase_C_sf"/>
</dbReference>
<dbReference type="PROSITE" id="PS51455">
    <property type="entry name" value="PIPK"/>
    <property type="match status" value="1"/>
</dbReference>
<keyword evidence="3 7" id="KW-1133">Transmembrane helix</keyword>
<feature type="region of interest" description="Disordered" evidence="6">
    <location>
        <begin position="73"/>
        <end position="92"/>
    </location>
</feature>
<feature type="transmembrane region" description="Helical" evidence="7">
    <location>
        <begin position="212"/>
        <end position="231"/>
    </location>
</feature>
<sequence length="1582" mass="169240">MALLATRPHGRSRIRPWFACAVALLAASVALGAGTPSATGAGAAAIELPVGEAWPAAAAWGNTGLQHGAEVLRSNASGPNHDGGRDPNEKRYKPGREVTIALFVSSGLSCIACIFVLVSSWMCRRLQRHPSGIIIARSVADLLFCFDICASHFLTYFGAIKDMDADDGDCIVLSALAQVAGITAELYIACLALDLVISLNNPFTNTKSNMKAYHIGVAVVGITSAILLLTVQQDGHPIYGRDNFLDICWIRRYSGSHGEHESVWFSVLFNAPLGIIYAFASFAFVFVRVRLDRGLRETVRERAEVMRNSQRIVLAYLSYWGIAALVFTLISLLDNNDPPFSLSFVFAFALGARGLVTGIVWIFTQDFGKAFRLWRTATSMNSPQVTDLRPQINVALRREVLHYTTLGIRKAVRYAQLLERASRPDRRTARSGGRSGRSSLADLTDARAKDGGHAASAQGRADKASRGPGTSTLAARSASRARGLHREPAWHWGSEPIPEGASQLTMANCPVPAGRGAGGAGSGEDDSALSLPGSASTVLFGGLDEDKVDMQADLAAIQKEDEWLGDDAEERLEAEAEAGGEELLRQLQTGSASFHSDESSEGDDRPGSCAASSGRDARPVGPSAAQAAAQPASSQSRLMGDLAASAQRQAAGKSAPRFEPGALAPIRRPRSRRPAKLAEWGGGDRLDAEDREAELSDEGSHASDLEDDDLSPHAHPSELGTPRRSGSLARLHGSARVAKGRPAGWSARALELDDDNFPEPSPLARPSSSNSAAKHARAGFARPPPAPLGSLAAAPAIGSPLAVPQHVHDAARAPKSDGPSQHPMLEFSKGRFPTPRSSGHNLARSVAARSIPLSDPSVEIRRRDMAGVRRIRGTSSGFRGFLSGFLIPTLTCGTGCCRSRAGRGRRRRDRFVFYDFAPQLFRRVRQLSGISNFDYTLALQITKREKFSEGASGAFLYFSEDERFIVKTTEATEMESLVGILPSYVQHLERNPNSLLTRFLGCHAIRMYGHTMFFVVINNVITGGGRRIHERYDLKGSWVNRHHKPVERGKYTACRHCGERFRVGDKTTMCPSCPNRGHAFNTVMKDNDLTTKLRLEPRLSAAIAMQIGRDCGFLRANGIMDYSLLLGVHRSRYAMVTRAPPGPADIMAAAATGTTPLWVSPSMQPAASGDMQAALAAAAGGAPGASVPGMPAYTHCLRGSLAMDASSRRGPLARVRSDGLASRASSQSLQNGVIFREIIDDTPRAIEGPGSASLFKGQAHRAPEVPVELVLLDYSPTAARAVPQGPSQPPALSIGPPDRVFAPSRPASQYSGGLVVGGALARAGSGPVSQAAHPAPPPGPSQAERAESFTTSEAAAARAGLAVWSDGAGDAVPASPKTLADAVPTEAFREILDRASALRAKARAPAAVAAAGVGGRASLPYSSPHADAAVPGWATAPLDPHMQELTPEQAKAAALALRQSAEEVLNRPGALTEHHGGLRAKIVEGPSLYYMGLIDILQRYTWEKRLENFVKTRLLCRSSRGISAIPPDEYGRRFEGRVVDQLFDQYHGELHEFAIDDDSPRHLEPSCWASLCLRLCCMRDDE</sequence>
<dbReference type="InterPro" id="IPR027484">
    <property type="entry name" value="PInositol-4-P-5-kinase_N"/>
</dbReference>
<dbReference type="Gene3D" id="1.20.1070.10">
    <property type="entry name" value="Rhodopsin 7-helix transmembrane proteins"/>
    <property type="match status" value="1"/>
</dbReference>
<evidence type="ECO:0000256" key="5">
    <source>
        <dbReference type="PROSITE-ProRule" id="PRU00781"/>
    </source>
</evidence>
<gene>
    <name evidence="11" type="ORF">FNF28_05804</name>
</gene>
<dbReference type="Gene3D" id="3.30.810.10">
    <property type="entry name" value="2-Layer Sandwich"/>
    <property type="match status" value="2"/>
</dbReference>
<evidence type="ECO:0000256" key="2">
    <source>
        <dbReference type="ARBA" id="ARBA00022692"/>
    </source>
</evidence>
<feature type="region of interest" description="Disordered" evidence="6">
    <location>
        <begin position="808"/>
        <end position="841"/>
    </location>
</feature>
<evidence type="ECO:0000313" key="11">
    <source>
        <dbReference type="EMBL" id="KAA0159600.1"/>
    </source>
</evidence>
<dbReference type="SMART" id="SM00330">
    <property type="entry name" value="PIPKc"/>
    <property type="match status" value="1"/>
</dbReference>
<feature type="transmembrane region" description="Helical" evidence="7">
    <location>
        <begin position="263"/>
        <end position="291"/>
    </location>
</feature>
<feature type="transmembrane region" description="Helical" evidence="7">
    <location>
        <begin position="171"/>
        <end position="200"/>
    </location>
</feature>
<feature type="compositionally biased region" description="Basic and acidic residues" evidence="6">
    <location>
        <begin position="82"/>
        <end position="92"/>
    </location>
</feature>
<feature type="compositionally biased region" description="Basic and acidic residues" evidence="6">
    <location>
        <begin position="698"/>
        <end position="716"/>
    </location>
</feature>
<dbReference type="InterPro" id="IPR023610">
    <property type="entry name" value="PInositol-4/5-P-5/4-kinase"/>
</dbReference>
<evidence type="ECO:0000256" key="1">
    <source>
        <dbReference type="ARBA" id="ARBA00004141"/>
    </source>
</evidence>
<keyword evidence="5" id="KW-0418">Kinase</keyword>
<dbReference type="GO" id="GO:0016308">
    <property type="term" value="F:1-phosphatidylinositol-4-phosphate 5-kinase activity"/>
    <property type="evidence" value="ECO:0007669"/>
    <property type="project" value="TreeGrafter"/>
</dbReference>
<comment type="subcellular location">
    <subcellularLocation>
        <location evidence="1">Membrane</location>
        <topology evidence="1">Multi-pass membrane protein</topology>
    </subcellularLocation>
</comment>
<feature type="chain" id="PRO_5023123643" description="PIPK domain-containing protein" evidence="8">
    <location>
        <begin position="33"/>
        <end position="1582"/>
    </location>
</feature>
<feature type="compositionally biased region" description="Low complexity" evidence="6">
    <location>
        <begin position="430"/>
        <end position="439"/>
    </location>
</feature>
<feature type="compositionally biased region" description="Low complexity" evidence="6">
    <location>
        <begin position="469"/>
        <end position="481"/>
    </location>
</feature>
<dbReference type="GO" id="GO:0046854">
    <property type="term" value="P:phosphatidylinositol phosphate biosynthetic process"/>
    <property type="evidence" value="ECO:0007669"/>
    <property type="project" value="TreeGrafter"/>
</dbReference>
<protein>
    <recommendedName>
        <fullName evidence="13">PIPK domain-containing protein</fullName>
    </recommendedName>
</protein>
<name>A0A5A8D5S0_CAFRO</name>
<proteinExistence type="predicted"/>
<feature type="transmembrane region" description="Helical" evidence="7">
    <location>
        <begin position="312"/>
        <end position="333"/>
    </location>
</feature>
<evidence type="ECO:0008006" key="13">
    <source>
        <dbReference type="Google" id="ProtNLM"/>
    </source>
</evidence>
<evidence type="ECO:0000313" key="12">
    <source>
        <dbReference type="Proteomes" id="UP000324907"/>
    </source>
</evidence>
<feature type="region of interest" description="Disordered" evidence="6">
    <location>
        <begin position="423"/>
        <end position="504"/>
    </location>
</feature>
<keyword evidence="4 7" id="KW-0472">Membrane</keyword>
<feature type="compositionally biased region" description="Low complexity" evidence="6">
    <location>
        <begin position="622"/>
        <end position="636"/>
    </location>
</feature>
<evidence type="ECO:0000259" key="10">
    <source>
        <dbReference type="PROSITE" id="PS51455"/>
    </source>
</evidence>
<dbReference type="CDD" id="cd00139">
    <property type="entry name" value="PIPKc"/>
    <property type="match status" value="1"/>
</dbReference>
<dbReference type="GO" id="GO:0007166">
    <property type="term" value="P:cell surface receptor signaling pathway"/>
    <property type="evidence" value="ECO:0007669"/>
    <property type="project" value="InterPro"/>
</dbReference>
<dbReference type="InterPro" id="IPR017981">
    <property type="entry name" value="GPCR_2-like_7TM"/>
</dbReference>
<reference evidence="11 12" key="1">
    <citation type="submission" date="2019-07" db="EMBL/GenBank/DDBJ databases">
        <title>Genomes of Cafeteria roenbergensis.</title>
        <authorList>
            <person name="Fischer M.G."/>
            <person name="Hackl T."/>
            <person name="Roman M."/>
        </authorList>
    </citation>
    <scope>NUCLEOTIDE SEQUENCE [LARGE SCALE GENOMIC DNA]</scope>
    <source>
        <strain evidence="11 12">RCC970-E3</strain>
    </source>
</reference>
<dbReference type="GO" id="GO:0005524">
    <property type="term" value="F:ATP binding"/>
    <property type="evidence" value="ECO:0007669"/>
    <property type="project" value="UniProtKB-UniRule"/>
</dbReference>
<feature type="signal peptide" evidence="8">
    <location>
        <begin position="1"/>
        <end position="32"/>
    </location>
</feature>
<feature type="domain" description="G-protein coupled receptors family 2 profile 2" evidence="9">
    <location>
        <begin position="98"/>
        <end position="365"/>
    </location>
</feature>
<dbReference type="SUPFAM" id="SSF81321">
    <property type="entry name" value="Family A G protein-coupled receptor-like"/>
    <property type="match status" value="1"/>
</dbReference>
<feature type="transmembrane region" description="Helical" evidence="7">
    <location>
        <begin position="139"/>
        <end position="159"/>
    </location>
</feature>
<keyword evidence="5" id="KW-0067">ATP-binding</keyword>
<dbReference type="Gene3D" id="3.30.800.10">
    <property type="entry name" value="Phosphatidylinositol Phosphate Kinase II Beta"/>
    <property type="match status" value="1"/>
</dbReference>
<evidence type="ECO:0000256" key="8">
    <source>
        <dbReference type="SAM" id="SignalP"/>
    </source>
</evidence>
<dbReference type="Pfam" id="PF01504">
    <property type="entry name" value="PIP5K"/>
    <property type="match status" value="2"/>
</dbReference>
<dbReference type="PROSITE" id="PS50261">
    <property type="entry name" value="G_PROTEIN_RECEP_F2_4"/>
    <property type="match status" value="1"/>
</dbReference>
<feature type="domain" description="PIPK" evidence="10">
    <location>
        <begin position="843"/>
        <end position="1542"/>
    </location>
</feature>
<feature type="region of interest" description="Disordered" evidence="6">
    <location>
        <begin position="1325"/>
        <end position="1352"/>
    </location>
</feature>
<evidence type="ECO:0000256" key="3">
    <source>
        <dbReference type="ARBA" id="ARBA00022989"/>
    </source>
</evidence>
<keyword evidence="5" id="KW-0547">Nucleotide-binding</keyword>
<comment type="caution">
    <text evidence="11">The sequence shown here is derived from an EMBL/GenBank/DDBJ whole genome shotgun (WGS) entry which is preliminary data.</text>
</comment>
<keyword evidence="5" id="KW-0808">Transferase</keyword>
<dbReference type="InterPro" id="IPR002498">
    <property type="entry name" value="PInositol-4-P-4/5-kinase_core"/>
</dbReference>
<dbReference type="PANTHER" id="PTHR23086">
    <property type="entry name" value="PHOSPHATIDYLINOSITOL-4-PHOSPHATE 5-KINASE"/>
    <property type="match status" value="1"/>
</dbReference>
<dbReference type="SUPFAM" id="SSF56104">
    <property type="entry name" value="SAICAR synthase-like"/>
    <property type="match status" value="2"/>
</dbReference>
<evidence type="ECO:0000256" key="6">
    <source>
        <dbReference type="SAM" id="MobiDB-lite"/>
    </source>
</evidence>
<feature type="compositionally biased region" description="Basic and acidic residues" evidence="6">
    <location>
        <begin position="595"/>
        <end position="606"/>
    </location>
</feature>
<dbReference type="EMBL" id="VLTL01000126">
    <property type="protein sequence ID" value="KAA0159600.1"/>
    <property type="molecule type" value="Genomic_DNA"/>
</dbReference>
<dbReference type="GO" id="GO:0004888">
    <property type="term" value="F:transmembrane signaling receptor activity"/>
    <property type="evidence" value="ECO:0007669"/>
    <property type="project" value="InterPro"/>
</dbReference>
<dbReference type="PANTHER" id="PTHR23086:SF8">
    <property type="entry name" value="PHOSPHATIDYLINOSITOL 5-PHOSPHATE 4-KINASE, ISOFORM A"/>
    <property type="match status" value="1"/>
</dbReference>
<feature type="region of interest" description="Disordered" evidence="6">
    <location>
        <begin position="589"/>
        <end position="787"/>
    </location>
</feature>
<organism evidence="11 12">
    <name type="scientific">Cafeteria roenbergensis</name>
    <name type="common">Marine flagellate</name>
    <dbReference type="NCBI Taxonomy" id="33653"/>
    <lineage>
        <taxon>Eukaryota</taxon>
        <taxon>Sar</taxon>
        <taxon>Stramenopiles</taxon>
        <taxon>Bigyra</taxon>
        <taxon>Opalozoa</taxon>
        <taxon>Bicosoecida</taxon>
        <taxon>Cafeteriaceae</taxon>
        <taxon>Cafeteria</taxon>
    </lineage>
</organism>
<evidence type="ECO:0000259" key="9">
    <source>
        <dbReference type="PROSITE" id="PS50261"/>
    </source>
</evidence>
<dbReference type="Proteomes" id="UP000324907">
    <property type="component" value="Unassembled WGS sequence"/>
</dbReference>
<keyword evidence="8" id="KW-0732">Signal</keyword>
<feature type="transmembrane region" description="Helical" evidence="7">
    <location>
        <begin position="98"/>
        <end position="118"/>
    </location>
</feature>
<evidence type="ECO:0000256" key="7">
    <source>
        <dbReference type="SAM" id="Phobius"/>
    </source>
</evidence>
<keyword evidence="2 7" id="KW-0812">Transmembrane</keyword>
<evidence type="ECO:0000256" key="4">
    <source>
        <dbReference type="ARBA" id="ARBA00023136"/>
    </source>
</evidence>
<accession>A0A5A8D5S0</accession>